<dbReference type="RefSeq" id="WP_071161680.1">
    <property type="nucleotide sequence ID" value="NZ_LR134473.1"/>
</dbReference>
<protein>
    <submittedName>
        <fullName evidence="1">Uncharacterized protein</fullName>
    </submittedName>
</protein>
<dbReference type="EMBL" id="LR134473">
    <property type="protein sequence ID" value="VEI03640.1"/>
    <property type="molecule type" value="Genomic_DNA"/>
</dbReference>
<proteinExistence type="predicted"/>
<organism evidence="1 2">
    <name type="scientific">Acidipropionibacterium jensenii</name>
    <dbReference type="NCBI Taxonomy" id="1749"/>
    <lineage>
        <taxon>Bacteria</taxon>
        <taxon>Bacillati</taxon>
        <taxon>Actinomycetota</taxon>
        <taxon>Actinomycetes</taxon>
        <taxon>Propionibacteriales</taxon>
        <taxon>Propionibacteriaceae</taxon>
        <taxon>Acidipropionibacterium</taxon>
    </lineage>
</organism>
<dbReference type="AlphaFoldDB" id="A0A448P0H1"/>
<accession>A0A448P0H1</accession>
<gene>
    <name evidence="1" type="ORF">NCTC13652_01851</name>
</gene>
<dbReference type="STRING" id="1122997.GCA_000425285_00219"/>
<name>A0A448P0H1_9ACTN</name>
<dbReference type="Proteomes" id="UP000277858">
    <property type="component" value="Chromosome"/>
</dbReference>
<reference evidence="1 2" key="1">
    <citation type="submission" date="2018-12" db="EMBL/GenBank/DDBJ databases">
        <authorList>
            <consortium name="Pathogen Informatics"/>
        </authorList>
    </citation>
    <scope>NUCLEOTIDE SEQUENCE [LARGE SCALE GENOMIC DNA]</scope>
    <source>
        <strain evidence="1 2">NCTC13652</strain>
    </source>
</reference>
<sequence>MSTVSVTATRWELGWELWMNDDHVTQSRTLADAAQQVRDYLDTEHGEIDHSDWTINVVAVDQPSWVGRPGRSNRCPCPGV</sequence>
<keyword evidence="2" id="KW-1185">Reference proteome</keyword>
<evidence type="ECO:0000313" key="1">
    <source>
        <dbReference type="EMBL" id="VEI03640.1"/>
    </source>
</evidence>
<evidence type="ECO:0000313" key="2">
    <source>
        <dbReference type="Proteomes" id="UP000277858"/>
    </source>
</evidence>